<evidence type="ECO:0000313" key="2">
    <source>
        <dbReference type="Proteomes" id="UP000250140"/>
    </source>
</evidence>
<dbReference type="GO" id="GO:0009251">
    <property type="term" value="P:glucan catabolic process"/>
    <property type="evidence" value="ECO:0007669"/>
    <property type="project" value="TreeGrafter"/>
</dbReference>
<reference evidence="1 2" key="1">
    <citation type="journal article" date="2016" name="Nat. Commun.">
        <title>Ectomycorrhizal ecology is imprinted in the genome of the dominant symbiotic fungus Cenococcum geophilum.</title>
        <authorList>
            <consortium name="DOE Joint Genome Institute"/>
            <person name="Peter M."/>
            <person name="Kohler A."/>
            <person name="Ohm R.A."/>
            <person name="Kuo A."/>
            <person name="Krutzmann J."/>
            <person name="Morin E."/>
            <person name="Arend M."/>
            <person name="Barry K.W."/>
            <person name="Binder M."/>
            <person name="Choi C."/>
            <person name="Clum A."/>
            <person name="Copeland A."/>
            <person name="Grisel N."/>
            <person name="Haridas S."/>
            <person name="Kipfer T."/>
            <person name="LaButti K."/>
            <person name="Lindquist E."/>
            <person name="Lipzen A."/>
            <person name="Maire R."/>
            <person name="Meier B."/>
            <person name="Mihaltcheva S."/>
            <person name="Molinier V."/>
            <person name="Murat C."/>
            <person name="Poggeler S."/>
            <person name="Quandt C.A."/>
            <person name="Sperisen C."/>
            <person name="Tritt A."/>
            <person name="Tisserant E."/>
            <person name="Crous P.W."/>
            <person name="Henrissat B."/>
            <person name="Nehls U."/>
            <person name="Egli S."/>
            <person name="Spatafora J.W."/>
            <person name="Grigoriev I.V."/>
            <person name="Martin F.M."/>
        </authorList>
    </citation>
    <scope>NUCLEOTIDE SEQUENCE [LARGE SCALE GENOMIC DNA]</scope>
    <source>
        <strain evidence="1 2">CBS 207.34</strain>
    </source>
</reference>
<dbReference type="InterPro" id="IPR013320">
    <property type="entry name" value="ConA-like_dom_sf"/>
</dbReference>
<keyword evidence="2" id="KW-1185">Reference proteome</keyword>
<evidence type="ECO:0000313" key="1">
    <source>
        <dbReference type="EMBL" id="OCL01919.1"/>
    </source>
</evidence>
<dbReference type="PANTHER" id="PTHR10963:SF24">
    <property type="entry name" value="GLYCOSIDASE C21B10.07-RELATED"/>
    <property type="match status" value="1"/>
</dbReference>
<sequence length="265" mass="28582">MSLVEQGLTQYTLVDDYSYQNFFSNFNLITSSDPTLGFVQYQSLDSAISNQYIGYLNESVYLGVDHTNKTPNGRPSLRLEGKKAYNQGLLIADITHMPDSTCGNWPALWMFSDPWPEMGEIDIIEGVNQQSVNAMTLHTSAGCVVENATVSPEDQADTNGQLAFSGQMTTLNCDVDAAGQAQNVGCSIQAPKTTPSASVTSTENLPASPILPTYGTNFNLVSGSFLVLEPYQTTSQATLPTPVTGVPHWPISPVVSVTSRPTSRI</sequence>
<accession>A0A8E2JLS7</accession>
<dbReference type="Pfam" id="PF26113">
    <property type="entry name" value="GH16_XgeA"/>
    <property type="match status" value="1"/>
</dbReference>
<dbReference type="AlphaFoldDB" id="A0A8E2JLS7"/>
<dbReference type="Proteomes" id="UP000250140">
    <property type="component" value="Unassembled WGS sequence"/>
</dbReference>
<name>A0A8E2JLS7_9PEZI</name>
<protein>
    <submittedName>
        <fullName evidence="1">Glycoside hydrolase family 16 protein</fullName>
    </submittedName>
</protein>
<dbReference type="InterPro" id="IPR050546">
    <property type="entry name" value="Glycosyl_Hydrlase_16"/>
</dbReference>
<organism evidence="1 2">
    <name type="scientific">Glonium stellatum</name>
    <dbReference type="NCBI Taxonomy" id="574774"/>
    <lineage>
        <taxon>Eukaryota</taxon>
        <taxon>Fungi</taxon>
        <taxon>Dikarya</taxon>
        <taxon>Ascomycota</taxon>
        <taxon>Pezizomycotina</taxon>
        <taxon>Dothideomycetes</taxon>
        <taxon>Pleosporomycetidae</taxon>
        <taxon>Gloniales</taxon>
        <taxon>Gloniaceae</taxon>
        <taxon>Glonium</taxon>
    </lineage>
</organism>
<gene>
    <name evidence="1" type="ORF">AOQ84DRAFT_357639</name>
</gene>
<dbReference type="Gene3D" id="2.60.120.200">
    <property type="match status" value="1"/>
</dbReference>
<proteinExistence type="predicted"/>
<keyword evidence="1" id="KW-0378">Hydrolase</keyword>
<dbReference type="OrthoDB" id="192832at2759"/>
<dbReference type="GO" id="GO:0016787">
    <property type="term" value="F:hydrolase activity"/>
    <property type="evidence" value="ECO:0007669"/>
    <property type="project" value="UniProtKB-KW"/>
</dbReference>
<dbReference type="EMBL" id="KV751034">
    <property type="protein sequence ID" value="OCL01919.1"/>
    <property type="molecule type" value="Genomic_DNA"/>
</dbReference>
<dbReference type="PANTHER" id="PTHR10963">
    <property type="entry name" value="GLYCOSYL HYDROLASE-RELATED"/>
    <property type="match status" value="1"/>
</dbReference>
<dbReference type="SUPFAM" id="SSF49899">
    <property type="entry name" value="Concanavalin A-like lectins/glucanases"/>
    <property type="match status" value="1"/>
</dbReference>